<dbReference type="Proteomes" id="UP001350748">
    <property type="component" value="Unassembled WGS sequence"/>
</dbReference>
<protein>
    <submittedName>
        <fullName evidence="2">Formylmethanofuran dehydrogenase subunit C</fullName>
        <ecNumber evidence="2">1.2.7.12</ecNumber>
    </submittedName>
</protein>
<gene>
    <name evidence="2" type="ORF">V3H18_13630</name>
</gene>
<dbReference type="EC" id="1.2.7.12" evidence="2"/>
<dbReference type="RefSeq" id="WP_332082621.1">
    <property type="nucleotide sequence ID" value="NZ_JAZHYN010000047.1"/>
</dbReference>
<name>A0ABU7XJL4_9HYPH</name>
<keyword evidence="3" id="KW-1185">Reference proteome</keyword>
<evidence type="ECO:0000313" key="3">
    <source>
        <dbReference type="Proteomes" id="UP001350748"/>
    </source>
</evidence>
<accession>A0ABU7XJL4</accession>
<feature type="domain" description="Glutamate synthase alpha subunit C-terminal" evidence="1">
    <location>
        <begin position="82"/>
        <end position="197"/>
    </location>
</feature>
<dbReference type="PANTHER" id="PTHR39673">
    <property type="entry name" value="TUNGSTEN FORMYLMETHANOFURAN DEHYDROGENASE, SUBUNIT C (FWDC)"/>
    <property type="match status" value="1"/>
</dbReference>
<dbReference type="InterPro" id="IPR017550">
    <property type="entry name" value="Formylmethanofuran_DH_suC"/>
</dbReference>
<comment type="caution">
    <text evidence="2">The sequence shown here is derived from an EMBL/GenBank/DDBJ whole genome shotgun (WGS) entry which is preliminary data.</text>
</comment>
<keyword evidence="2" id="KW-0560">Oxidoreductase</keyword>
<evidence type="ECO:0000313" key="2">
    <source>
        <dbReference type="EMBL" id="MEF3367576.1"/>
    </source>
</evidence>
<dbReference type="SUPFAM" id="SSF69336">
    <property type="entry name" value="Alpha subunit of glutamate synthase, C-terminal domain"/>
    <property type="match status" value="1"/>
</dbReference>
<dbReference type="NCBIfam" id="TIGR03122">
    <property type="entry name" value="one_C_dehyd_C"/>
    <property type="match status" value="1"/>
</dbReference>
<organism evidence="2 3">
    <name type="scientific">Methylocystis borbori</name>
    <dbReference type="NCBI Taxonomy" id="3118750"/>
    <lineage>
        <taxon>Bacteria</taxon>
        <taxon>Pseudomonadati</taxon>
        <taxon>Pseudomonadota</taxon>
        <taxon>Alphaproteobacteria</taxon>
        <taxon>Hyphomicrobiales</taxon>
        <taxon>Methylocystaceae</taxon>
        <taxon>Methylocystis</taxon>
    </lineage>
</organism>
<reference evidence="2 3" key="1">
    <citation type="submission" date="2024-02" db="EMBL/GenBank/DDBJ databases">
        <authorList>
            <person name="Grouzdev D."/>
        </authorList>
    </citation>
    <scope>NUCLEOTIDE SEQUENCE [LARGE SCALE GENOMIC DNA]</scope>
    <source>
        <strain evidence="2 3">9N</strain>
    </source>
</reference>
<dbReference type="Pfam" id="PF01493">
    <property type="entry name" value="GXGXG"/>
    <property type="match status" value="1"/>
</dbReference>
<evidence type="ECO:0000259" key="1">
    <source>
        <dbReference type="Pfam" id="PF01493"/>
    </source>
</evidence>
<dbReference type="PANTHER" id="PTHR39673:SF5">
    <property type="entry name" value="TUNGSTEN-CONTAINING FORMYLMETHANOFURAN DEHYDROGENASE 2 SUBUNIT C"/>
    <property type="match status" value="1"/>
</dbReference>
<dbReference type="InterPro" id="IPR036485">
    <property type="entry name" value="Glu_synth_asu_C_sf"/>
</dbReference>
<dbReference type="Gene3D" id="2.160.20.60">
    <property type="entry name" value="Glutamate synthase, alpha subunit, C-terminal domain"/>
    <property type="match status" value="1"/>
</dbReference>
<dbReference type="InterPro" id="IPR002489">
    <property type="entry name" value="Glu_synth_asu_C"/>
</dbReference>
<dbReference type="GO" id="GO:0018493">
    <property type="term" value="F:formylmethanofuran dehydrogenase activity"/>
    <property type="evidence" value="ECO:0007669"/>
    <property type="project" value="UniProtKB-EC"/>
</dbReference>
<dbReference type="EMBL" id="JAZHYN010000047">
    <property type="protein sequence ID" value="MEF3367576.1"/>
    <property type="molecule type" value="Genomic_DNA"/>
</dbReference>
<proteinExistence type="predicted"/>
<sequence>MTGLTFTLRNEPPQRVDLSALTPDRLAGKSAAEIEAIDIGTTRSTIKVGDVFKVETGDVKTTRYEGGSSRFDLIGAKLLPGFSIHVEGAVGAQLGRLAKGGRITVTGSAGPYVASGNLGAEIEIKGDAGDFLAGPLAGELAGMAGGRVIVRGAAGARAGDRLRRGIIVIEGDAGEDLGARLIAGTIFVLGKTGGRIGYLNKRGSIVLSKGQCFGPTYLDCGAHDLTFARLFARSLKADSPAAAELLSHKLRRYGGDTAVYGKGEILTPV</sequence>